<accession>A0A6J4PCB4</accession>
<proteinExistence type="predicted"/>
<dbReference type="AlphaFoldDB" id="A0A6J4PCB4"/>
<protein>
    <submittedName>
        <fullName evidence="2">Uncharacterized protein</fullName>
    </submittedName>
</protein>
<evidence type="ECO:0000256" key="1">
    <source>
        <dbReference type="SAM" id="MobiDB-lite"/>
    </source>
</evidence>
<feature type="region of interest" description="Disordered" evidence="1">
    <location>
        <begin position="34"/>
        <end position="54"/>
    </location>
</feature>
<organism evidence="2">
    <name type="scientific">uncultured Phycisphaerae bacterium</name>
    <dbReference type="NCBI Taxonomy" id="904963"/>
    <lineage>
        <taxon>Bacteria</taxon>
        <taxon>Pseudomonadati</taxon>
        <taxon>Planctomycetota</taxon>
        <taxon>Phycisphaerae</taxon>
        <taxon>environmental samples</taxon>
    </lineage>
</organism>
<gene>
    <name evidence="2" type="ORF">AVDCRST_MAG64-2417</name>
</gene>
<evidence type="ECO:0000313" key="2">
    <source>
        <dbReference type="EMBL" id="CAA9411978.1"/>
    </source>
</evidence>
<feature type="non-terminal residue" evidence="2">
    <location>
        <position position="54"/>
    </location>
</feature>
<name>A0A6J4PCB4_9BACT</name>
<dbReference type="EMBL" id="CADCUQ010000529">
    <property type="protein sequence ID" value="CAA9411978.1"/>
    <property type="molecule type" value="Genomic_DNA"/>
</dbReference>
<reference evidence="2" key="1">
    <citation type="submission" date="2020-02" db="EMBL/GenBank/DDBJ databases">
        <authorList>
            <person name="Meier V. D."/>
        </authorList>
    </citation>
    <scope>NUCLEOTIDE SEQUENCE</scope>
    <source>
        <strain evidence="2">AVDCRST_MAG64</strain>
    </source>
</reference>
<feature type="non-terminal residue" evidence="2">
    <location>
        <position position="1"/>
    </location>
</feature>
<sequence length="54" mass="5924">AWQVSRGHKPDDPPPDQLGLAFLTVQVVQRGAGCRNDRHVSTPGRSTHRSAHLL</sequence>